<dbReference type="RefSeq" id="WP_183389698.1">
    <property type="nucleotide sequence ID" value="NZ_JACHXM010000045.1"/>
</dbReference>
<evidence type="ECO:0000256" key="5">
    <source>
        <dbReference type="ARBA" id="ARBA00022989"/>
    </source>
</evidence>
<dbReference type="Gene3D" id="3.30.450.20">
    <property type="entry name" value="PAS domain"/>
    <property type="match status" value="2"/>
</dbReference>
<keyword evidence="6 7" id="KW-0472">Membrane</keyword>
<dbReference type="InterPro" id="IPR033479">
    <property type="entry name" value="dCache_1"/>
</dbReference>
<dbReference type="InterPro" id="IPR043128">
    <property type="entry name" value="Rev_trsase/Diguanyl_cyclase"/>
</dbReference>
<evidence type="ECO:0000259" key="10">
    <source>
        <dbReference type="PROSITE" id="PS50887"/>
    </source>
</evidence>
<dbReference type="Pfam" id="PF00989">
    <property type="entry name" value="PAS"/>
    <property type="match status" value="1"/>
</dbReference>
<dbReference type="Pfam" id="PF00990">
    <property type="entry name" value="GGDEF"/>
    <property type="match status" value="1"/>
</dbReference>
<sequence length="644" mass="72797">MLGLIATWILVLALVLGVGWRSGKTLLEDSTHTHLRYEAQLIADDLTHQIENRLAALQRLAGRLESRRRPDEPRLADELRYNDALIEWFDGLFVTDVGGKIKAAWPNHRRLEGVTIGDREYFRDVRSFRRPRVSGAIIGRVSGDPEVVFVAPRLGPQGRFEGLVGGIVKLHGGGFFDRLSRLRLGREGFAAVMTADGTFLYHPDRERILAPVPGPAVNASLNRALLGWEGESRGPLLSGQMAYQAYRQIWPAGWIVGVALPDEQLLSPLRDLLGRLQRDVLLLAIGLLPLVGWLLWLTLRPLLHLEAQIEEVGRRRRARVSLNTRMHELHQVAETFNRVEVERSRALARLEDRQAFLDAILASSPAGMFVTDTRGDITYMNPALADLVGISEAERRQGEWMRYIHRDDRQAALDLWHFSMSSGEDFLQQYRFHRRGGELLWLEVHARRVAIGERGIGFVGTVKDITQRHEEEALRQWEAEHDPLTGLLNRRGFERRLEEALADWRKTGTPSSLILFDLDHFKPINDEGGHALGDEMLRRIAQVVAWEVRRNDHVARQGGDEFAVLLPSCTSDQADKVAQALVRLVGEIGVMHQGREFRVTLSLGLTSFLEGDQRIATVIERADTASYRAKRMGRNRIVASYDAP</sequence>
<dbReference type="InterPro" id="IPR000160">
    <property type="entry name" value="GGDEF_dom"/>
</dbReference>
<proteinExistence type="predicted"/>
<dbReference type="CDD" id="cd18774">
    <property type="entry name" value="PDC2_HK_sensor"/>
    <property type="match status" value="1"/>
</dbReference>
<gene>
    <name evidence="11" type="ORF">FHR96_004297</name>
</gene>
<comment type="cofactor">
    <cofactor evidence="1">
        <name>Mg(2+)</name>
        <dbReference type="ChEBI" id="CHEBI:18420"/>
    </cofactor>
</comment>
<dbReference type="GO" id="GO:0003824">
    <property type="term" value="F:catalytic activity"/>
    <property type="evidence" value="ECO:0007669"/>
    <property type="project" value="UniProtKB-ARBA"/>
</dbReference>
<evidence type="ECO:0000256" key="2">
    <source>
        <dbReference type="ARBA" id="ARBA00004651"/>
    </source>
</evidence>
<comment type="caution">
    <text evidence="11">The sequence shown here is derived from an EMBL/GenBank/DDBJ whole genome shotgun (WGS) entry which is preliminary data.</text>
</comment>
<feature type="transmembrane region" description="Helical" evidence="7">
    <location>
        <begin position="280"/>
        <end position="299"/>
    </location>
</feature>
<dbReference type="SMART" id="SM00086">
    <property type="entry name" value="PAC"/>
    <property type="match status" value="1"/>
</dbReference>
<dbReference type="FunFam" id="3.30.70.270:FF:000001">
    <property type="entry name" value="Diguanylate cyclase domain protein"/>
    <property type="match status" value="1"/>
</dbReference>
<dbReference type="NCBIfam" id="TIGR00254">
    <property type="entry name" value="GGDEF"/>
    <property type="match status" value="1"/>
</dbReference>
<dbReference type="InterPro" id="IPR000700">
    <property type="entry name" value="PAS-assoc_C"/>
</dbReference>
<accession>A0A7W5G896</accession>
<dbReference type="CDD" id="cd01949">
    <property type="entry name" value="GGDEF"/>
    <property type="match status" value="1"/>
</dbReference>
<evidence type="ECO:0000313" key="12">
    <source>
        <dbReference type="Proteomes" id="UP000525987"/>
    </source>
</evidence>
<evidence type="ECO:0000256" key="7">
    <source>
        <dbReference type="SAM" id="Phobius"/>
    </source>
</evidence>
<evidence type="ECO:0000256" key="1">
    <source>
        <dbReference type="ARBA" id="ARBA00001946"/>
    </source>
</evidence>
<dbReference type="SMART" id="SM00267">
    <property type="entry name" value="GGDEF"/>
    <property type="match status" value="1"/>
</dbReference>
<dbReference type="NCBIfam" id="TIGR00229">
    <property type="entry name" value="sensory_box"/>
    <property type="match status" value="1"/>
</dbReference>
<dbReference type="InterPro" id="IPR052155">
    <property type="entry name" value="Biofilm_reg_signaling"/>
</dbReference>
<dbReference type="GO" id="GO:0005886">
    <property type="term" value="C:plasma membrane"/>
    <property type="evidence" value="ECO:0007669"/>
    <property type="project" value="UniProtKB-SubCell"/>
</dbReference>
<comment type="subcellular location">
    <subcellularLocation>
        <location evidence="2">Cell membrane</location>
        <topology evidence="2">Multi-pass membrane protein</topology>
    </subcellularLocation>
</comment>
<dbReference type="CDD" id="cd12914">
    <property type="entry name" value="PDC1_DGC_like"/>
    <property type="match status" value="1"/>
</dbReference>
<evidence type="ECO:0000256" key="4">
    <source>
        <dbReference type="ARBA" id="ARBA00022692"/>
    </source>
</evidence>
<keyword evidence="5 7" id="KW-1133">Transmembrane helix</keyword>
<feature type="domain" description="PAS" evidence="8">
    <location>
        <begin position="353"/>
        <end position="423"/>
    </location>
</feature>
<keyword evidence="12" id="KW-1185">Reference proteome</keyword>
<dbReference type="InterPro" id="IPR035965">
    <property type="entry name" value="PAS-like_dom_sf"/>
</dbReference>
<dbReference type="PROSITE" id="PS50113">
    <property type="entry name" value="PAC"/>
    <property type="match status" value="1"/>
</dbReference>
<dbReference type="AlphaFoldDB" id="A0A7W5G896"/>
<dbReference type="SMART" id="SM00091">
    <property type="entry name" value="PAS"/>
    <property type="match status" value="1"/>
</dbReference>
<dbReference type="SUPFAM" id="SSF55073">
    <property type="entry name" value="Nucleotide cyclase"/>
    <property type="match status" value="1"/>
</dbReference>
<feature type="domain" description="GGDEF" evidence="10">
    <location>
        <begin position="509"/>
        <end position="642"/>
    </location>
</feature>
<organism evidence="11 12">
    <name type="scientific">Halomonas organivorans</name>
    <dbReference type="NCBI Taxonomy" id="257772"/>
    <lineage>
        <taxon>Bacteria</taxon>
        <taxon>Pseudomonadati</taxon>
        <taxon>Pseudomonadota</taxon>
        <taxon>Gammaproteobacteria</taxon>
        <taxon>Oceanospirillales</taxon>
        <taxon>Halomonadaceae</taxon>
        <taxon>Halomonas</taxon>
    </lineage>
</organism>
<dbReference type="Gene3D" id="3.30.70.270">
    <property type="match status" value="1"/>
</dbReference>
<dbReference type="Pfam" id="PF02743">
    <property type="entry name" value="dCache_1"/>
    <property type="match status" value="1"/>
</dbReference>
<dbReference type="PROSITE" id="PS50112">
    <property type="entry name" value="PAS"/>
    <property type="match status" value="1"/>
</dbReference>
<dbReference type="GO" id="GO:0006355">
    <property type="term" value="P:regulation of DNA-templated transcription"/>
    <property type="evidence" value="ECO:0007669"/>
    <property type="project" value="InterPro"/>
</dbReference>
<keyword evidence="4 7" id="KW-0812">Transmembrane</keyword>
<evidence type="ECO:0000256" key="6">
    <source>
        <dbReference type="ARBA" id="ARBA00023136"/>
    </source>
</evidence>
<dbReference type="EMBL" id="JACHXM010000045">
    <property type="protein sequence ID" value="MBB3143376.1"/>
    <property type="molecule type" value="Genomic_DNA"/>
</dbReference>
<dbReference type="CDD" id="cd00130">
    <property type="entry name" value="PAS"/>
    <property type="match status" value="1"/>
</dbReference>
<dbReference type="PROSITE" id="PS50887">
    <property type="entry name" value="GGDEF"/>
    <property type="match status" value="1"/>
</dbReference>
<feature type="domain" description="PAC" evidence="9">
    <location>
        <begin position="426"/>
        <end position="477"/>
    </location>
</feature>
<dbReference type="PANTHER" id="PTHR44757:SF2">
    <property type="entry name" value="BIOFILM ARCHITECTURE MAINTENANCE PROTEIN MBAA"/>
    <property type="match status" value="1"/>
</dbReference>
<dbReference type="InterPro" id="IPR000014">
    <property type="entry name" value="PAS"/>
</dbReference>
<protein>
    <submittedName>
        <fullName evidence="11">Diguanylate cyclase (GGDEF)-like protein/PAS domain S-box-containing protein</fullName>
    </submittedName>
</protein>
<evidence type="ECO:0000256" key="3">
    <source>
        <dbReference type="ARBA" id="ARBA00022475"/>
    </source>
</evidence>
<dbReference type="InterPro" id="IPR001610">
    <property type="entry name" value="PAC"/>
</dbReference>
<dbReference type="InterPro" id="IPR013767">
    <property type="entry name" value="PAS_fold"/>
</dbReference>
<evidence type="ECO:0000259" key="8">
    <source>
        <dbReference type="PROSITE" id="PS50112"/>
    </source>
</evidence>
<evidence type="ECO:0000313" key="11">
    <source>
        <dbReference type="EMBL" id="MBB3143376.1"/>
    </source>
</evidence>
<reference evidence="11 12" key="1">
    <citation type="submission" date="2020-08" db="EMBL/GenBank/DDBJ databases">
        <title>Genomic Encyclopedia of Type Strains, Phase III (KMG-III): the genomes of soil and plant-associated and newly described type strains.</title>
        <authorList>
            <person name="Whitman W."/>
        </authorList>
    </citation>
    <scope>NUCLEOTIDE SEQUENCE [LARGE SCALE GENOMIC DNA]</scope>
    <source>
        <strain evidence="11 12">CECT 5995</strain>
    </source>
</reference>
<dbReference type="SUPFAM" id="SSF55785">
    <property type="entry name" value="PYP-like sensor domain (PAS domain)"/>
    <property type="match status" value="1"/>
</dbReference>
<dbReference type="PANTHER" id="PTHR44757">
    <property type="entry name" value="DIGUANYLATE CYCLASE DGCP"/>
    <property type="match status" value="1"/>
</dbReference>
<name>A0A7W5G896_9GAMM</name>
<dbReference type="Proteomes" id="UP000525987">
    <property type="component" value="Unassembled WGS sequence"/>
</dbReference>
<keyword evidence="3" id="KW-1003">Cell membrane</keyword>
<dbReference type="InterPro" id="IPR029787">
    <property type="entry name" value="Nucleotide_cyclase"/>
</dbReference>
<evidence type="ECO:0000259" key="9">
    <source>
        <dbReference type="PROSITE" id="PS50113"/>
    </source>
</evidence>